<dbReference type="GO" id="GO:0003723">
    <property type="term" value="F:RNA binding"/>
    <property type="evidence" value="ECO:0007669"/>
    <property type="project" value="InterPro"/>
</dbReference>
<dbReference type="eggNOG" id="COG0566">
    <property type="taxonomic scope" value="Bacteria"/>
</dbReference>
<feature type="domain" description="RNA 2-O ribose methyltransferase substrate binding" evidence="3">
    <location>
        <begin position="8"/>
        <end position="82"/>
    </location>
</feature>
<proteinExistence type="predicted"/>
<dbReference type="AlphaFoldDB" id="F4L427"/>
<dbReference type="CDD" id="cd18103">
    <property type="entry name" value="SpoU-like_RlmB"/>
    <property type="match status" value="1"/>
</dbReference>
<dbReference type="PANTHER" id="PTHR46429">
    <property type="entry name" value="23S RRNA (GUANOSINE-2'-O-)-METHYLTRANSFERASE RLMB"/>
    <property type="match status" value="1"/>
</dbReference>
<protein>
    <submittedName>
        <fullName evidence="4">RNA methyltransferase, TrmH family, group 3</fullName>
    </submittedName>
</protein>
<keyword evidence="1 4" id="KW-0489">Methyltransferase</keyword>
<dbReference type="PANTHER" id="PTHR46429:SF1">
    <property type="entry name" value="23S RRNA (GUANOSINE-2'-O-)-METHYLTRANSFERASE RLMB"/>
    <property type="match status" value="1"/>
</dbReference>
<dbReference type="SUPFAM" id="SSF75217">
    <property type="entry name" value="alpha/beta knot"/>
    <property type="match status" value="1"/>
</dbReference>
<evidence type="ECO:0000313" key="4">
    <source>
        <dbReference type="EMBL" id="AEE49744.1"/>
    </source>
</evidence>
<dbReference type="Gene3D" id="3.30.1330.30">
    <property type="match status" value="1"/>
</dbReference>
<dbReference type="GO" id="GO:0006396">
    <property type="term" value="P:RNA processing"/>
    <property type="evidence" value="ECO:0007669"/>
    <property type="project" value="InterPro"/>
</dbReference>
<dbReference type="GO" id="GO:0008173">
    <property type="term" value="F:RNA methyltransferase activity"/>
    <property type="evidence" value="ECO:0007669"/>
    <property type="project" value="InterPro"/>
</dbReference>
<dbReference type="InterPro" id="IPR029026">
    <property type="entry name" value="tRNA_m1G_MTases_N"/>
</dbReference>
<dbReference type="SUPFAM" id="SSF55315">
    <property type="entry name" value="L30e-like"/>
    <property type="match status" value="1"/>
</dbReference>
<dbReference type="GO" id="GO:0032259">
    <property type="term" value="P:methylation"/>
    <property type="evidence" value="ECO:0007669"/>
    <property type="project" value="UniProtKB-KW"/>
</dbReference>
<dbReference type="InterPro" id="IPR001537">
    <property type="entry name" value="SpoU_MeTrfase"/>
</dbReference>
<dbReference type="InterPro" id="IPR029028">
    <property type="entry name" value="Alpha/beta_knot_MTases"/>
</dbReference>
<sequence length="247" mass="26521">MPEKLSEIVYGRHPVVDAIKSGWPVDKVVLQQGIRGEFEKEIRHLTKEYEVPFQVVPKERLNKLAGGNHQGVVAFISPIPFQRLEDILPSVFENGQNPLIVLLDGITDVRNFGAIARSAEVFGAHALVISSKKSAQVNAEAVKTSAGALTLIPVCREKSMVGAIELLKLSGVKVYVSDLAATASIAALDWTIPVALVIGSESEGITPAVAALADDRFLIPQLGQTDSLNASVAAGIILYEATRQRHL</sequence>
<dbReference type="KEGG" id="hhy:Halhy_1859"/>
<dbReference type="InterPro" id="IPR013123">
    <property type="entry name" value="SpoU_subst-bd"/>
</dbReference>
<dbReference type="Proteomes" id="UP000008461">
    <property type="component" value="Chromosome"/>
</dbReference>
<dbReference type="InterPro" id="IPR004441">
    <property type="entry name" value="rRNA_MeTrfase_TrmH"/>
</dbReference>
<organism evidence="4 5">
    <name type="scientific">Haliscomenobacter hydrossis (strain ATCC 27775 / DSM 1100 / LMG 10767 / O)</name>
    <dbReference type="NCBI Taxonomy" id="760192"/>
    <lineage>
        <taxon>Bacteria</taxon>
        <taxon>Pseudomonadati</taxon>
        <taxon>Bacteroidota</taxon>
        <taxon>Saprospiria</taxon>
        <taxon>Saprospirales</taxon>
        <taxon>Haliscomenobacteraceae</taxon>
        <taxon>Haliscomenobacter</taxon>
    </lineage>
</organism>
<dbReference type="STRING" id="760192.Halhy_1859"/>
<evidence type="ECO:0000313" key="5">
    <source>
        <dbReference type="Proteomes" id="UP000008461"/>
    </source>
</evidence>
<dbReference type="Gene3D" id="3.40.1280.10">
    <property type="match status" value="1"/>
</dbReference>
<dbReference type="GO" id="GO:0005829">
    <property type="term" value="C:cytosol"/>
    <property type="evidence" value="ECO:0007669"/>
    <property type="project" value="TreeGrafter"/>
</dbReference>
<dbReference type="EMBL" id="CP002691">
    <property type="protein sequence ID" value="AEE49744.1"/>
    <property type="molecule type" value="Genomic_DNA"/>
</dbReference>
<dbReference type="NCBIfam" id="TIGR00186">
    <property type="entry name" value="rRNA_methyl_3"/>
    <property type="match status" value="1"/>
</dbReference>
<dbReference type="SMART" id="SM00967">
    <property type="entry name" value="SpoU_sub_bind"/>
    <property type="match status" value="1"/>
</dbReference>
<keyword evidence="2" id="KW-0808">Transferase</keyword>
<dbReference type="Pfam" id="PF00588">
    <property type="entry name" value="SpoU_methylase"/>
    <property type="match status" value="1"/>
</dbReference>
<dbReference type="InterPro" id="IPR029064">
    <property type="entry name" value="Ribosomal_eL30-like_sf"/>
</dbReference>
<name>F4L427_HALH1</name>
<gene>
    <name evidence="4" type="ordered locus">Halhy_1859</name>
</gene>
<dbReference type="RefSeq" id="WP_013764297.1">
    <property type="nucleotide sequence ID" value="NC_015510.1"/>
</dbReference>
<reference evidence="4 5" key="1">
    <citation type="journal article" date="2011" name="Stand. Genomic Sci.">
        <title>Complete genome sequence of Haliscomenobacter hydrossis type strain (O).</title>
        <authorList>
            <consortium name="US DOE Joint Genome Institute (JGI-PGF)"/>
            <person name="Daligault H."/>
            <person name="Lapidus A."/>
            <person name="Zeytun A."/>
            <person name="Nolan M."/>
            <person name="Lucas S."/>
            <person name="Del Rio T.G."/>
            <person name="Tice H."/>
            <person name="Cheng J.F."/>
            <person name="Tapia R."/>
            <person name="Han C."/>
            <person name="Goodwin L."/>
            <person name="Pitluck S."/>
            <person name="Liolios K."/>
            <person name="Pagani I."/>
            <person name="Ivanova N."/>
            <person name="Huntemann M."/>
            <person name="Mavromatis K."/>
            <person name="Mikhailova N."/>
            <person name="Pati A."/>
            <person name="Chen A."/>
            <person name="Palaniappan K."/>
            <person name="Land M."/>
            <person name="Hauser L."/>
            <person name="Brambilla E.M."/>
            <person name="Rohde M."/>
            <person name="Verbarg S."/>
            <person name="Goker M."/>
            <person name="Bristow J."/>
            <person name="Eisen J.A."/>
            <person name="Markowitz V."/>
            <person name="Hugenholtz P."/>
            <person name="Kyrpides N.C."/>
            <person name="Klenk H.P."/>
            <person name="Woyke T."/>
        </authorList>
    </citation>
    <scope>NUCLEOTIDE SEQUENCE [LARGE SCALE GENOMIC DNA]</scope>
    <source>
        <strain evidence="5">ATCC 27775 / DSM 1100 / LMG 10767 / O</strain>
    </source>
</reference>
<accession>F4L427</accession>
<reference key="2">
    <citation type="submission" date="2011-04" db="EMBL/GenBank/DDBJ databases">
        <title>Complete sequence of chromosome of Haliscomenobacter hydrossis DSM 1100.</title>
        <authorList>
            <consortium name="US DOE Joint Genome Institute (JGI-PGF)"/>
            <person name="Lucas S."/>
            <person name="Han J."/>
            <person name="Lapidus A."/>
            <person name="Bruce D."/>
            <person name="Goodwin L."/>
            <person name="Pitluck S."/>
            <person name="Peters L."/>
            <person name="Kyrpides N."/>
            <person name="Mavromatis K."/>
            <person name="Ivanova N."/>
            <person name="Ovchinnikova G."/>
            <person name="Pagani I."/>
            <person name="Daligault H."/>
            <person name="Detter J.C."/>
            <person name="Han C."/>
            <person name="Land M."/>
            <person name="Hauser L."/>
            <person name="Markowitz V."/>
            <person name="Cheng J.-F."/>
            <person name="Hugenholtz P."/>
            <person name="Woyke T."/>
            <person name="Wu D."/>
            <person name="Verbarg S."/>
            <person name="Frueling A."/>
            <person name="Brambilla E."/>
            <person name="Klenk H.-P."/>
            <person name="Eisen J.A."/>
        </authorList>
    </citation>
    <scope>NUCLEOTIDE SEQUENCE</scope>
    <source>
        <strain>DSM 1100</strain>
    </source>
</reference>
<dbReference type="Pfam" id="PF08032">
    <property type="entry name" value="SpoU_sub_bind"/>
    <property type="match status" value="1"/>
</dbReference>
<evidence type="ECO:0000256" key="1">
    <source>
        <dbReference type="ARBA" id="ARBA00022603"/>
    </source>
</evidence>
<keyword evidence="5" id="KW-1185">Reference proteome</keyword>
<evidence type="ECO:0000256" key="2">
    <source>
        <dbReference type="ARBA" id="ARBA00022679"/>
    </source>
</evidence>
<dbReference type="HOGENOM" id="CLU_021322_0_1_10"/>
<evidence type="ECO:0000259" key="3">
    <source>
        <dbReference type="SMART" id="SM00967"/>
    </source>
</evidence>
<dbReference type="OrthoDB" id="9794400at2"/>